<dbReference type="AlphaFoldDB" id="A0A238H6U5"/>
<evidence type="ECO:0000313" key="2">
    <source>
        <dbReference type="EMBL" id="SMG00974.1"/>
    </source>
</evidence>
<feature type="transmembrane region" description="Helical" evidence="1">
    <location>
        <begin position="12"/>
        <end position="32"/>
    </location>
</feature>
<evidence type="ECO:0000256" key="1">
    <source>
        <dbReference type="SAM" id="Phobius"/>
    </source>
</evidence>
<evidence type="ECO:0000313" key="3">
    <source>
        <dbReference type="Proteomes" id="UP000198460"/>
    </source>
</evidence>
<keyword evidence="1" id="KW-0812">Transmembrane</keyword>
<proteinExistence type="predicted"/>
<protein>
    <submittedName>
        <fullName evidence="2">Uncharacterized protein</fullName>
    </submittedName>
</protein>
<sequence length="48" mass="5284">MPDFIRRADQRLAIGNVGRTAAALLSFAPMAFARFPIARSLSIVSFLF</sequence>
<dbReference type="EMBL" id="FXAN01000064">
    <property type="protein sequence ID" value="SMG00974.1"/>
    <property type="molecule type" value="Genomic_DNA"/>
</dbReference>
<name>A0A238H6U5_9BURK</name>
<accession>A0A238H6U5</accession>
<organism evidence="2 3">
    <name type="scientific">Burkholderia singularis</name>
    <dbReference type="NCBI Taxonomy" id="1503053"/>
    <lineage>
        <taxon>Bacteria</taxon>
        <taxon>Pseudomonadati</taxon>
        <taxon>Pseudomonadota</taxon>
        <taxon>Betaproteobacteria</taxon>
        <taxon>Burkholderiales</taxon>
        <taxon>Burkholderiaceae</taxon>
        <taxon>Burkholderia</taxon>
        <taxon>pseudomallei group</taxon>
    </lineage>
</organism>
<keyword evidence="1" id="KW-0472">Membrane</keyword>
<gene>
    <name evidence="2" type="ORF">BSIN_3958</name>
</gene>
<reference evidence="2 3" key="1">
    <citation type="submission" date="2017-04" db="EMBL/GenBank/DDBJ databases">
        <authorList>
            <person name="Afonso C.L."/>
            <person name="Miller P.J."/>
            <person name="Scott M.A."/>
            <person name="Spackman E."/>
            <person name="Goraichik I."/>
            <person name="Dimitrov K.M."/>
            <person name="Suarez D.L."/>
            <person name="Swayne D.E."/>
        </authorList>
    </citation>
    <scope>NUCLEOTIDE SEQUENCE [LARGE SCALE GENOMIC DNA]</scope>
    <source>
        <strain evidence="2">LMG 28154</strain>
    </source>
</reference>
<dbReference type="Proteomes" id="UP000198460">
    <property type="component" value="Unassembled WGS sequence"/>
</dbReference>
<keyword evidence="1" id="KW-1133">Transmembrane helix</keyword>